<dbReference type="Proteomes" id="UP001231362">
    <property type="component" value="Unassembled WGS sequence"/>
</dbReference>
<dbReference type="InterPro" id="IPR032030">
    <property type="entry name" value="YscD_cytoplasmic_dom"/>
</dbReference>
<feature type="domain" description="FHA" evidence="1">
    <location>
        <begin position="102"/>
        <end position="155"/>
    </location>
</feature>
<evidence type="ECO:0000259" key="1">
    <source>
        <dbReference type="PROSITE" id="PS50006"/>
    </source>
</evidence>
<name>A0ABT9V0Q8_9BACL</name>
<dbReference type="SUPFAM" id="SSF49879">
    <property type="entry name" value="SMAD/FHA domain"/>
    <property type="match status" value="1"/>
</dbReference>
<dbReference type="EMBL" id="JAUSTU010000003">
    <property type="protein sequence ID" value="MDQ0154541.1"/>
    <property type="molecule type" value="Genomic_DNA"/>
</dbReference>
<sequence>MKRCTNGHYYDEAKHSFCPHCGVNIDLNLGVTMPKRSIDDDLSKTKALFPSGTGQKTPPSQNDGKTVAVFRKEMGIDPVVGWLVCIEGANKGKDYRIHSERNFIGRSETMDIVIDGDDTISRENHAIISYSPKKRLFRIYPGDSRGLVYLNDEEVITADELKMYDIIEIGKTKLMFVPFCGEGFEWNEEGMKKG</sequence>
<dbReference type="InterPro" id="IPR000253">
    <property type="entry name" value="FHA_dom"/>
</dbReference>
<reference evidence="2 3" key="1">
    <citation type="submission" date="2023-07" db="EMBL/GenBank/DDBJ databases">
        <title>Genomic Encyclopedia of Type Strains, Phase IV (KMG-IV): sequencing the most valuable type-strain genomes for metagenomic binning, comparative biology and taxonomic classification.</title>
        <authorList>
            <person name="Goeker M."/>
        </authorList>
    </citation>
    <scope>NUCLEOTIDE SEQUENCE [LARGE SCALE GENOMIC DNA]</scope>
    <source>
        <strain evidence="2 3">DSM 23948</strain>
    </source>
</reference>
<evidence type="ECO:0000313" key="3">
    <source>
        <dbReference type="Proteomes" id="UP001231362"/>
    </source>
</evidence>
<dbReference type="PROSITE" id="PS50006">
    <property type="entry name" value="FHA_DOMAIN"/>
    <property type="match status" value="1"/>
</dbReference>
<gene>
    <name evidence="2" type="ORF">J2S07_000845</name>
</gene>
<comment type="caution">
    <text evidence="2">The sequence shown here is derived from an EMBL/GenBank/DDBJ whole genome shotgun (WGS) entry which is preliminary data.</text>
</comment>
<dbReference type="Gene3D" id="2.60.200.20">
    <property type="match status" value="1"/>
</dbReference>
<proteinExistence type="predicted"/>
<dbReference type="InterPro" id="IPR008984">
    <property type="entry name" value="SMAD_FHA_dom_sf"/>
</dbReference>
<dbReference type="Pfam" id="PF16697">
    <property type="entry name" value="Yop-YscD_cpl"/>
    <property type="match status" value="1"/>
</dbReference>
<dbReference type="CDD" id="cd00060">
    <property type="entry name" value="FHA"/>
    <property type="match status" value="1"/>
</dbReference>
<protein>
    <recommendedName>
        <fullName evidence="1">FHA domain-containing protein</fullName>
    </recommendedName>
</protein>
<accession>A0ABT9V0Q8</accession>
<keyword evidence="3" id="KW-1185">Reference proteome</keyword>
<organism evidence="2 3">
    <name type="scientific">Anoxybacillus andreesenii</name>
    <dbReference type="NCBI Taxonomy" id="1325932"/>
    <lineage>
        <taxon>Bacteria</taxon>
        <taxon>Bacillati</taxon>
        <taxon>Bacillota</taxon>
        <taxon>Bacilli</taxon>
        <taxon>Bacillales</taxon>
        <taxon>Anoxybacillaceae</taxon>
        <taxon>Anoxybacillus</taxon>
    </lineage>
</organism>
<dbReference type="RefSeq" id="WP_307149147.1">
    <property type="nucleotide sequence ID" value="NZ_JAUSTU010000003.1"/>
</dbReference>
<evidence type="ECO:0000313" key="2">
    <source>
        <dbReference type="EMBL" id="MDQ0154541.1"/>
    </source>
</evidence>